<dbReference type="EMBL" id="HG994361">
    <property type="protein sequence ID" value="CAF2163385.1"/>
    <property type="molecule type" value="Genomic_DNA"/>
</dbReference>
<sequence length="50" mass="5578">KGRVTGAKSRKLRREEREPPEPEANHIMQKMPSCAGTKAHQRAKIAGKDP</sequence>
<gene>
    <name evidence="2" type="ORF">DARMORV10_A07P16660.1</name>
</gene>
<evidence type="ECO:0000313" key="2">
    <source>
        <dbReference type="EMBL" id="CAF2163385.1"/>
    </source>
</evidence>
<feature type="region of interest" description="Disordered" evidence="1">
    <location>
        <begin position="1"/>
        <end position="50"/>
    </location>
</feature>
<accession>A0A816YM54</accession>
<feature type="non-terminal residue" evidence="2">
    <location>
        <position position="1"/>
    </location>
</feature>
<dbReference type="Proteomes" id="UP001295469">
    <property type="component" value="Chromosome A07"/>
</dbReference>
<feature type="non-terminal residue" evidence="2">
    <location>
        <position position="50"/>
    </location>
</feature>
<evidence type="ECO:0000256" key="1">
    <source>
        <dbReference type="SAM" id="MobiDB-lite"/>
    </source>
</evidence>
<proteinExistence type="predicted"/>
<feature type="compositionally biased region" description="Basic residues" evidence="1">
    <location>
        <begin position="39"/>
        <end position="50"/>
    </location>
</feature>
<name>A0A816YM54_BRANA</name>
<dbReference type="AlphaFoldDB" id="A0A816YM54"/>
<feature type="compositionally biased region" description="Basic residues" evidence="1">
    <location>
        <begin position="1"/>
        <end position="12"/>
    </location>
</feature>
<reference evidence="2" key="1">
    <citation type="submission" date="2021-01" db="EMBL/GenBank/DDBJ databases">
        <authorList>
            <consortium name="Genoscope - CEA"/>
            <person name="William W."/>
        </authorList>
    </citation>
    <scope>NUCLEOTIDE SEQUENCE</scope>
</reference>
<organism evidence="2">
    <name type="scientific">Brassica napus</name>
    <name type="common">Rape</name>
    <dbReference type="NCBI Taxonomy" id="3708"/>
    <lineage>
        <taxon>Eukaryota</taxon>
        <taxon>Viridiplantae</taxon>
        <taxon>Streptophyta</taxon>
        <taxon>Embryophyta</taxon>
        <taxon>Tracheophyta</taxon>
        <taxon>Spermatophyta</taxon>
        <taxon>Magnoliopsida</taxon>
        <taxon>eudicotyledons</taxon>
        <taxon>Gunneridae</taxon>
        <taxon>Pentapetalae</taxon>
        <taxon>rosids</taxon>
        <taxon>malvids</taxon>
        <taxon>Brassicales</taxon>
        <taxon>Brassicaceae</taxon>
        <taxon>Brassiceae</taxon>
        <taxon>Brassica</taxon>
    </lineage>
</organism>
<protein>
    <submittedName>
        <fullName evidence="2">(rape) hypothetical protein</fullName>
    </submittedName>
</protein>
<feature type="compositionally biased region" description="Basic and acidic residues" evidence="1">
    <location>
        <begin position="13"/>
        <end position="24"/>
    </location>
</feature>